<dbReference type="InterPro" id="IPR047324">
    <property type="entry name" value="LbH_gamma_CA-like"/>
</dbReference>
<dbReference type="AlphaFoldDB" id="A0A250JXN8"/>
<reference evidence="1 2" key="1">
    <citation type="submission" date="2017-06" db="EMBL/GenBank/DDBJ databases">
        <title>Sequencing and comparative analysis of myxobacterial genomes.</title>
        <authorList>
            <person name="Rupp O."/>
            <person name="Goesmann A."/>
            <person name="Sogaard-Andersen L."/>
        </authorList>
    </citation>
    <scope>NUCLEOTIDE SEQUENCE [LARGE SCALE GENOMIC DNA]</scope>
    <source>
        <strain evidence="1 2">DSM 14697</strain>
    </source>
</reference>
<dbReference type="PANTHER" id="PTHR13061:SF29">
    <property type="entry name" value="GAMMA CARBONIC ANHYDRASE-LIKE 1, MITOCHONDRIAL-RELATED"/>
    <property type="match status" value="1"/>
</dbReference>
<organism evidence="1 2">
    <name type="scientific">Corallococcus macrosporus DSM 14697</name>
    <dbReference type="NCBI Taxonomy" id="1189310"/>
    <lineage>
        <taxon>Bacteria</taxon>
        <taxon>Pseudomonadati</taxon>
        <taxon>Myxococcota</taxon>
        <taxon>Myxococcia</taxon>
        <taxon>Myxococcales</taxon>
        <taxon>Cystobacterineae</taxon>
        <taxon>Myxococcaceae</taxon>
        <taxon>Corallococcus</taxon>
    </lineage>
</organism>
<dbReference type="OrthoDB" id="9803036at2"/>
<protein>
    <submittedName>
        <fullName evidence="1">Gamma carbonic anhydrase family protein</fullName>
    </submittedName>
</protein>
<proteinExistence type="predicted"/>
<dbReference type="CDD" id="cd04645">
    <property type="entry name" value="LbH_gamma_CA_like"/>
    <property type="match status" value="1"/>
</dbReference>
<evidence type="ECO:0000313" key="1">
    <source>
        <dbReference type="EMBL" id="ATB48101.1"/>
    </source>
</evidence>
<dbReference type="InterPro" id="IPR011004">
    <property type="entry name" value="Trimer_LpxA-like_sf"/>
</dbReference>
<evidence type="ECO:0000313" key="2">
    <source>
        <dbReference type="Proteomes" id="UP000217343"/>
    </source>
</evidence>
<dbReference type="Proteomes" id="UP000217343">
    <property type="component" value="Chromosome"/>
</dbReference>
<dbReference type="KEGG" id="mmas:MYMAC_003727"/>
<dbReference type="Gene3D" id="2.160.10.10">
    <property type="entry name" value="Hexapeptide repeat proteins"/>
    <property type="match status" value="1"/>
</dbReference>
<dbReference type="Pfam" id="PF00132">
    <property type="entry name" value="Hexapep"/>
    <property type="match status" value="1"/>
</dbReference>
<sequence>MPLRPFRGVSPRVHPGCFVDDSAQLVGDIEVGEDASVWFNCVLRGDVNPIRIGKRTNVQDLSLIHVTSGRSATTVGDDVTVGHHVILHGCTIGNRVLVGMGATIMDDAEVGDDCIIGAGALLTPGTKIPPGSLVVGSPGRVKRPITDAEREFLLMSAQHYVLLAGEYRTDR</sequence>
<accession>A0A250JXN8</accession>
<gene>
    <name evidence="1" type="ORF">MYMAC_003727</name>
</gene>
<dbReference type="PANTHER" id="PTHR13061">
    <property type="entry name" value="DYNACTIN SUBUNIT P25"/>
    <property type="match status" value="1"/>
</dbReference>
<dbReference type="EMBL" id="CP022203">
    <property type="protein sequence ID" value="ATB48101.1"/>
    <property type="molecule type" value="Genomic_DNA"/>
</dbReference>
<dbReference type="RefSeq" id="WP_095959067.1">
    <property type="nucleotide sequence ID" value="NZ_CP022203.1"/>
</dbReference>
<name>A0A250JXN8_9BACT</name>
<dbReference type="SUPFAM" id="SSF51161">
    <property type="entry name" value="Trimeric LpxA-like enzymes"/>
    <property type="match status" value="1"/>
</dbReference>
<dbReference type="InterPro" id="IPR050484">
    <property type="entry name" value="Transf_Hexapept/Carb_Anhydrase"/>
</dbReference>
<keyword evidence="2" id="KW-1185">Reference proteome</keyword>
<dbReference type="InterPro" id="IPR001451">
    <property type="entry name" value="Hexapep"/>
</dbReference>